<reference evidence="1" key="1">
    <citation type="submission" date="2019-08" db="EMBL/GenBank/DDBJ databases">
        <authorList>
            <person name="Kucharzyk K."/>
            <person name="Murdoch R.W."/>
            <person name="Higgins S."/>
            <person name="Loffler F."/>
        </authorList>
    </citation>
    <scope>NUCLEOTIDE SEQUENCE</scope>
</reference>
<name>A0A645BT20_9ZZZZ</name>
<accession>A0A645BT20</accession>
<proteinExistence type="predicted"/>
<dbReference type="AlphaFoldDB" id="A0A645BT20"/>
<dbReference type="EMBL" id="VSSQ01022216">
    <property type="protein sequence ID" value="MPM68367.1"/>
    <property type="molecule type" value="Genomic_DNA"/>
</dbReference>
<protein>
    <submittedName>
        <fullName evidence="1">Uncharacterized protein</fullName>
    </submittedName>
</protein>
<dbReference type="Gene3D" id="3.20.20.80">
    <property type="entry name" value="Glycosidases"/>
    <property type="match status" value="1"/>
</dbReference>
<comment type="caution">
    <text evidence="1">The sequence shown here is derived from an EMBL/GenBank/DDBJ whole genome shotgun (WGS) entry which is preliminary data.</text>
</comment>
<gene>
    <name evidence="1" type="ORF">SDC9_115299</name>
</gene>
<sequence length="483" mass="53888">MEELKTQTPNARRYRIINPYDWRSAMMQGQPNYYTGLLLAVRSDAAPGTPGVFKFELQSGTARGETRTLPIAILPAPAPAPEIEGFEIGCFGLNNIQVCDEAARRELLKSYMDSGIRAGTLHENQGFAAKLAAAVDFNAQILVHGPDYPGAYTSKVPGITLADGREDRSHAALGLVLTDPQLRAEYKKYLHNKLNLLPADRTPVALIDIEFWGNGASSQSCFHPATVAEFRKFAHIPESEPLDSRIILSRYRKQWSDFRNDLTVRLHRMTRDLLRELRPDAELRAYDYTLALDGKAQSFVDNIPTDTLAYDRADGAIDAHLISYYNYEGTDFLDHIDADARTLTKPVYAVPYITEALPAVQMPSWSYKHPSAPEIRMEILGLAASGGKGFCFFTAIAYDGERLNAINQGVNAVAKYADFYLKGKRIDEQMKLTGMSPSMRYRLHEYNGRKLLTLFNTGKSAQTVSYPGGSIEVKPEDFVQVEL</sequence>
<organism evidence="1">
    <name type="scientific">bioreactor metagenome</name>
    <dbReference type="NCBI Taxonomy" id="1076179"/>
    <lineage>
        <taxon>unclassified sequences</taxon>
        <taxon>metagenomes</taxon>
        <taxon>ecological metagenomes</taxon>
    </lineage>
</organism>
<evidence type="ECO:0000313" key="1">
    <source>
        <dbReference type="EMBL" id="MPM68367.1"/>
    </source>
</evidence>